<dbReference type="EMBL" id="RBVM01000002">
    <property type="protein sequence ID" value="RKO35083.1"/>
    <property type="molecule type" value="Genomic_DNA"/>
</dbReference>
<dbReference type="RefSeq" id="WP_058147734.1">
    <property type="nucleotide sequence ID" value="NZ_CP061324.1"/>
</dbReference>
<dbReference type="EMBL" id="RBVM01000002">
    <property type="protein sequence ID" value="RKO35063.1"/>
    <property type="molecule type" value="Genomic_DNA"/>
</dbReference>
<gene>
    <name evidence="2" type="ORF">D8K17_12775</name>
    <name evidence="3" type="ORF">D8K17_12880</name>
</gene>
<reference evidence="3" key="1">
    <citation type="submission" date="2018-10" db="EMBL/GenBank/DDBJ databases">
        <title>Chromosomal inversion in Lactococcus lactis subsp. lactis bv. diacetylactis S50.</title>
        <authorList>
            <person name="Kojic M."/>
            <person name="Jovcic B."/>
        </authorList>
    </citation>
    <scope>NUCLEOTIDE SEQUENCE</scope>
    <source>
        <strain evidence="3">S50</strain>
    </source>
</reference>
<evidence type="ECO:0000313" key="3">
    <source>
        <dbReference type="EMBL" id="RKO35083.1"/>
    </source>
</evidence>
<proteinExistence type="predicted"/>
<evidence type="ECO:0000256" key="1">
    <source>
        <dbReference type="SAM" id="Coils"/>
    </source>
</evidence>
<keyword evidence="1" id="KW-0175">Coiled coil</keyword>
<organism evidence="3">
    <name type="scientific">Lactococcus lactis subsp. lactis bv. diacetylactis</name>
    <dbReference type="NCBI Taxonomy" id="44688"/>
    <lineage>
        <taxon>Bacteria</taxon>
        <taxon>Bacillati</taxon>
        <taxon>Bacillota</taxon>
        <taxon>Bacilli</taxon>
        <taxon>Lactobacillales</taxon>
        <taxon>Streptococcaceae</taxon>
        <taxon>Lactococcus</taxon>
    </lineage>
</organism>
<dbReference type="AlphaFoldDB" id="A0A8B3EWP8"/>
<feature type="coiled-coil region" evidence="1">
    <location>
        <begin position="39"/>
        <end position="69"/>
    </location>
</feature>
<protein>
    <submittedName>
        <fullName evidence="3">Uncharacterized protein</fullName>
    </submittedName>
</protein>
<evidence type="ECO:0000313" key="2">
    <source>
        <dbReference type="EMBL" id="RKO35063.1"/>
    </source>
</evidence>
<comment type="caution">
    <text evidence="3">The sequence shown here is derived from an EMBL/GenBank/DDBJ whole genome shotgun (WGS) entry which is preliminary data.</text>
</comment>
<name>A0A8B3EWP8_LACLL</name>
<accession>A0A8B3EWP8</accession>
<sequence>MIQGVFRAFKHDINIFDRHNQIAQKKLTKGSSREFKDYASEYNRKAREANQLLEKISQAEPILKELENKNGIYAEKQKSKKKLVQDDNNQNFIKKMMSAANPKIVILEKELKAIKSEIIPLFQKVKTVLDFDSKANSQPQKKL</sequence>